<dbReference type="Proteomes" id="UP000501451">
    <property type="component" value="Chromosome"/>
</dbReference>
<dbReference type="SUPFAM" id="SSF55729">
    <property type="entry name" value="Acyl-CoA N-acyltransferases (Nat)"/>
    <property type="match status" value="1"/>
</dbReference>
<protein>
    <submittedName>
        <fullName evidence="4">GNAT family N-acetyltransferase</fullName>
    </submittedName>
</protein>
<accession>A0A6G7K990</accession>
<evidence type="ECO:0000313" key="5">
    <source>
        <dbReference type="Proteomes" id="UP000501451"/>
    </source>
</evidence>
<dbReference type="AlphaFoldDB" id="A0A6G7K990"/>
<dbReference type="GO" id="GO:0005737">
    <property type="term" value="C:cytoplasm"/>
    <property type="evidence" value="ECO:0007669"/>
    <property type="project" value="TreeGrafter"/>
</dbReference>
<feature type="domain" description="N-acetyltransferase" evidence="3">
    <location>
        <begin position="3"/>
        <end position="135"/>
    </location>
</feature>
<gene>
    <name evidence="4" type="ORF">G7057_04490</name>
</gene>
<dbReference type="CDD" id="cd04301">
    <property type="entry name" value="NAT_SF"/>
    <property type="match status" value="1"/>
</dbReference>
<organism evidence="4 5">
    <name type="scientific">Jeotgalibaca arthritidis</name>
    <dbReference type="NCBI Taxonomy" id="1868794"/>
    <lineage>
        <taxon>Bacteria</taxon>
        <taxon>Bacillati</taxon>
        <taxon>Bacillota</taxon>
        <taxon>Bacilli</taxon>
        <taxon>Lactobacillales</taxon>
        <taxon>Carnobacteriaceae</taxon>
        <taxon>Jeotgalibaca</taxon>
    </lineage>
</organism>
<dbReference type="KEGG" id="jar:G7057_04490"/>
<dbReference type="RefSeq" id="WP_166161656.1">
    <property type="nucleotide sequence ID" value="NZ_CP049740.1"/>
</dbReference>
<dbReference type="InterPro" id="IPR000182">
    <property type="entry name" value="GNAT_dom"/>
</dbReference>
<dbReference type="PANTHER" id="PTHR43626:SF4">
    <property type="entry name" value="GCN5-RELATED N-ACETYLTRANSFERASE 2, CHLOROPLASTIC"/>
    <property type="match status" value="1"/>
</dbReference>
<evidence type="ECO:0000256" key="1">
    <source>
        <dbReference type="ARBA" id="ARBA00022679"/>
    </source>
</evidence>
<dbReference type="EMBL" id="CP049740">
    <property type="protein sequence ID" value="QII81807.1"/>
    <property type="molecule type" value="Genomic_DNA"/>
</dbReference>
<proteinExistence type="predicted"/>
<keyword evidence="2" id="KW-0012">Acyltransferase</keyword>
<dbReference type="InterPro" id="IPR045039">
    <property type="entry name" value="NSI-like"/>
</dbReference>
<reference evidence="4 5" key="1">
    <citation type="journal article" date="2017" name="Int. J. Syst. Evol. Microbiol.">
        <title>Jeotgalibaca porci sp. nov. and Jeotgalibaca arthritidis sp. nov., isolated from pigs, and emended description of the genus Jeotgalibaca.</title>
        <authorList>
            <person name="Zamora L."/>
            <person name="Perez-Sancho M."/>
            <person name="Dominguez L."/>
            <person name="Fernandez-Garayzabal J.F."/>
            <person name="Vela A.I."/>
        </authorList>
    </citation>
    <scope>NUCLEOTIDE SEQUENCE [LARGE SCALE GENOMIC DNA]</scope>
    <source>
        <strain evidence="4 5">CECT 9157</strain>
    </source>
</reference>
<dbReference type="InterPro" id="IPR016181">
    <property type="entry name" value="Acyl_CoA_acyltransferase"/>
</dbReference>
<keyword evidence="1 4" id="KW-0808">Transferase</keyword>
<dbReference type="PROSITE" id="PS51186">
    <property type="entry name" value="GNAT"/>
    <property type="match status" value="1"/>
</dbReference>
<sequence>MTIHYKDNTPISIDSLTQLYQSVGWRNYYNNPAIMNQLLPGAWHYISAWEDDQLVGLIRTISDGCYILYIQDILVHPDYQRRAIGTSLVKQMLERAKDMQQIILTTDDTERTIQFYQSLGFKTMQDLKCVSFMKV</sequence>
<dbReference type="Pfam" id="PF00583">
    <property type="entry name" value="Acetyltransf_1"/>
    <property type="match status" value="1"/>
</dbReference>
<evidence type="ECO:0000256" key="2">
    <source>
        <dbReference type="ARBA" id="ARBA00023315"/>
    </source>
</evidence>
<keyword evidence="5" id="KW-1185">Reference proteome</keyword>
<evidence type="ECO:0000313" key="4">
    <source>
        <dbReference type="EMBL" id="QII81807.1"/>
    </source>
</evidence>
<dbReference type="Gene3D" id="3.40.630.30">
    <property type="match status" value="1"/>
</dbReference>
<dbReference type="PANTHER" id="PTHR43626">
    <property type="entry name" value="ACYL-COA N-ACYLTRANSFERASE"/>
    <property type="match status" value="1"/>
</dbReference>
<name>A0A6G7K990_9LACT</name>
<evidence type="ECO:0000259" key="3">
    <source>
        <dbReference type="PROSITE" id="PS51186"/>
    </source>
</evidence>
<dbReference type="GO" id="GO:0008080">
    <property type="term" value="F:N-acetyltransferase activity"/>
    <property type="evidence" value="ECO:0007669"/>
    <property type="project" value="InterPro"/>
</dbReference>